<keyword evidence="1" id="KW-0488">Methylation</keyword>
<feature type="compositionally biased region" description="Basic and acidic residues" evidence="6">
    <location>
        <begin position="100"/>
        <end position="131"/>
    </location>
</feature>
<evidence type="ECO:0000259" key="7">
    <source>
        <dbReference type="PROSITE" id="PS50846"/>
    </source>
</evidence>
<feature type="region of interest" description="Disordered" evidence="6">
    <location>
        <begin position="315"/>
        <end position="369"/>
    </location>
</feature>
<accession>A0A1Q3D2R0</accession>
<dbReference type="InterPro" id="IPR036163">
    <property type="entry name" value="HMA_dom_sf"/>
</dbReference>
<dbReference type="GO" id="GO:0046872">
    <property type="term" value="F:metal ion binding"/>
    <property type="evidence" value="ECO:0007669"/>
    <property type="project" value="UniProtKB-KW"/>
</dbReference>
<dbReference type="PANTHER" id="PTHR45868">
    <property type="entry name" value="HEAVY METAL-ASSOCIATED ISOPRENYLATED PLANT PROTEIN 33-RELATED"/>
    <property type="match status" value="1"/>
</dbReference>
<feature type="compositionally biased region" description="Basic residues" evidence="6">
    <location>
        <begin position="243"/>
        <end position="252"/>
    </location>
</feature>
<protein>
    <submittedName>
        <fullName evidence="8">HMA domain-containing protein</fullName>
    </submittedName>
</protein>
<evidence type="ECO:0000256" key="4">
    <source>
        <dbReference type="ARBA" id="ARBA00023289"/>
    </source>
</evidence>
<dbReference type="SUPFAM" id="SSF55008">
    <property type="entry name" value="HMA, heavy metal-associated domain"/>
    <property type="match status" value="1"/>
</dbReference>
<dbReference type="InParanoid" id="A0A1Q3D2R0"/>
<name>A0A1Q3D2R0_CEPFO</name>
<keyword evidence="9" id="KW-1185">Reference proteome</keyword>
<evidence type="ECO:0000313" key="9">
    <source>
        <dbReference type="Proteomes" id="UP000187406"/>
    </source>
</evidence>
<dbReference type="FunFam" id="3.30.70.100:FF:000008">
    <property type="entry name" value="Copper transport protein ATOX1"/>
    <property type="match status" value="1"/>
</dbReference>
<feature type="compositionally biased region" description="Polar residues" evidence="6">
    <location>
        <begin position="267"/>
        <end position="288"/>
    </location>
</feature>
<dbReference type="FunCoup" id="A0A1Q3D2R0">
    <property type="interactions" value="27"/>
</dbReference>
<feature type="region of interest" description="Disordered" evidence="6">
    <location>
        <begin position="218"/>
        <end position="293"/>
    </location>
</feature>
<dbReference type="EMBL" id="BDDD01004046">
    <property type="protein sequence ID" value="GAV86777.1"/>
    <property type="molecule type" value="Genomic_DNA"/>
</dbReference>
<reference evidence="9" key="1">
    <citation type="submission" date="2016-04" db="EMBL/GenBank/DDBJ databases">
        <title>Cephalotus genome sequencing.</title>
        <authorList>
            <person name="Fukushima K."/>
            <person name="Hasebe M."/>
            <person name="Fang X."/>
        </authorList>
    </citation>
    <scope>NUCLEOTIDE SEQUENCE [LARGE SCALE GENOMIC DNA]</scope>
    <source>
        <strain evidence="9">cv. St1</strain>
    </source>
</reference>
<feature type="compositionally biased region" description="Polar residues" evidence="6">
    <location>
        <begin position="315"/>
        <end position="325"/>
    </location>
</feature>
<dbReference type="InterPro" id="IPR006121">
    <property type="entry name" value="HMA_dom"/>
</dbReference>
<evidence type="ECO:0000313" key="8">
    <source>
        <dbReference type="EMBL" id="GAV86777.1"/>
    </source>
</evidence>
<evidence type="ECO:0000256" key="2">
    <source>
        <dbReference type="ARBA" id="ARBA00022723"/>
    </source>
</evidence>
<comment type="caution">
    <text evidence="8">The sequence shown here is derived from an EMBL/GenBank/DDBJ whole genome shotgun (WGS) entry which is preliminary data.</text>
</comment>
<dbReference type="Pfam" id="PF00403">
    <property type="entry name" value="HMA"/>
    <property type="match status" value="1"/>
</dbReference>
<keyword evidence="2" id="KW-0479">Metal-binding</keyword>
<feature type="domain" description="HMA" evidence="7">
    <location>
        <begin position="37"/>
        <end position="101"/>
    </location>
</feature>
<gene>
    <name evidence="8" type="ORF">CFOL_v3_30203</name>
</gene>
<evidence type="ECO:0000256" key="3">
    <source>
        <dbReference type="ARBA" id="ARBA00023288"/>
    </source>
</evidence>
<dbReference type="PROSITE" id="PS50846">
    <property type="entry name" value="HMA_2"/>
    <property type="match status" value="1"/>
</dbReference>
<feature type="region of interest" description="Disordered" evidence="6">
    <location>
        <begin position="100"/>
        <end position="198"/>
    </location>
</feature>
<evidence type="ECO:0000256" key="1">
    <source>
        <dbReference type="ARBA" id="ARBA00022481"/>
    </source>
</evidence>
<dbReference type="CDD" id="cd00371">
    <property type="entry name" value="HMA"/>
    <property type="match status" value="1"/>
</dbReference>
<evidence type="ECO:0000256" key="6">
    <source>
        <dbReference type="SAM" id="MobiDB-lite"/>
    </source>
</evidence>
<feature type="region of interest" description="Disordered" evidence="6">
    <location>
        <begin position="1"/>
        <end position="32"/>
    </location>
</feature>
<feature type="compositionally biased region" description="Basic and acidic residues" evidence="6">
    <location>
        <begin position="14"/>
        <end position="32"/>
    </location>
</feature>
<dbReference type="OrthoDB" id="689350at2759"/>
<comment type="similarity">
    <text evidence="5">Belongs to the HIPP family.</text>
</comment>
<proteinExistence type="inferred from homology"/>
<dbReference type="Proteomes" id="UP000187406">
    <property type="component" value="Unassembled WGS sequence"/>
</dbReference>
<organism evidence="8 9">
    <name type="scientific">Cephalotus follicularis</name>
    <name type="common">Albany pitcher plant</name>
    <dbReference type="NCBI Taxonomy" id="3775"/>
    <lineage>
        <taxon>Eukaryota</taxon>
        <taxon>Viridiplantae</taxon>
        <taxon>Streptophyta</taxon>
        <taxon>Embryophyta</taxon>
        <taxon>Tracheophyta</taxon>
        <taxon>Spermatophyta</taxon>
        <taxon>Magnoliopsida</taxon>
        <taxon>eudicotyledons</taxon>
        <taxon>Gunneridae</taxon>
        <taxon>Pentapetalae</taxon>
        <taxon>rosids</taxon>
        <taxon>fabids</taxon>
        <taxon>Oxalidales</taxon>
        <taxon>Cephalotaceae</taxon>
        <taxon>Cephalotus</taxon>
    </lineage>
</organism>
<dbReference type="Gene3D" id="3.30.70.100">
    <property type="match status" value="1"/>
</dbReference>
<feature type="compositionally biased region" description="Low complexity" evidence="6">
    <location>
        <begin position="1"/>
        <end position="13"/>
    </location>
</feature>
<dbReference type="AlphaFoldDB" id="A0A1Q3D2R0"/>
<keyword evidence="4" id="KW-0636">Prenylation</keyword>
<evidence type="ECO:0000256" key="5">
    <source>
        <dbReference type="ARBA" id="ARBA00024045"/>
    </source>
</evidence>
<dbReference type="PANTHER" id="PTHR45868:SF69">
    <property type="entry name" value="HEAVY METAL-ASSOCIATED ISOPRENYLATED PLANT PROTEIN 35"/>
    <property type="match status" value="1"/>
</dbReference>
<keyword evidence="3" id="KW-0449">Lipoprotein</keyword>
<sequence>MAGTTAATTATKTTEAKHENKTEVKEATEENQEPLKYKKWVLKVSIHCEGCKKKVKKILTNIDGVYTTDIDLRQQKVTVTGNVDAETLIKKLIKKTGKHAELWPENPDQKEKKQGKAKKKEKEKEKEKPTNDQESSEESEKDKETVKIEVSVPDSGNKQNCENGSSSKNGVDGNGSSNVVKISEGGVVTGKTGGQVKDSKVEVKQTVTVSACNQSPVAEKKVGDCEVGADKSGGGGGDSGSASKKKKKKGHKGNVANVDIEGEHSSCVPTGTVSGPSGSIPITTNYSPPRQHGYQYPPPVYAVSYNTAYHTSTHGASYYYTSPQPHSYARMHPVTESELPPSDLDTYSSPPSDSFEIFSDENPNACSMM</sequence>
<dbReference type="STRING" id="3775.A0A1Q3D2R0"/>
<feature type="compositionally biased region" description="Basic and acidic residues" evidence="6">
    <location>
        <begin position="138"/>
        <end position="147"/>
    </location>
</feature>
<feature type="compositionally biased region" description="Polar residues" evidence="6">
    <location>
        <begin position="154"/>
        <end position="180"/>
    </location>
</feature>